<accession>A0A4Z1P783</accession>
<dbReference type="Proteomes" id="UP000298493">
    <property type="component" value="Unassembled WGS sequence"/>
</dbReference>
<proteinExistence type="predicted"/>
<comment type="caution">
    <text evidence="2">The sequence shown here is derived from an EMBL/GenBank/DDBJ whole genome shotgun (WGS) entry which is preliminary data.</text>
</comment>
<gene>
    <name evidence="2" type="ORF">E6O75_ATG01833</name>
</gene>
<keyword evidence="3" id="KW-1185">Reference proteome</keyword>
<organism evidence="2 3">
    <name type="scientific">Venturia nashicola</name>
    <dbReference type="NCBI Taxonomy" id="86259"/>
    <lineage>
        <taxon>Eukaryota</taxon>
        <taxon>Fungi</taxon>
        <taxon>Dikarya</taxon>
        <taxon>Ascomycota</taxon>
        <taxon>Pezizomycotina</taxon>
        <taxon>Dothideomycetes</taxon>
        <taxon>Pleosporomycetidae</taxon>
        <taxon>Venturiales</taxon>
        <taxon>Venturiaceae</taxon>
        <taxon>Venturia</taxon>
    </lineage>
</organism>
<reference evidence="2 3" key="1">
    <citation type="submission" date="2019-04" db="EMBL/GenBank/DDBJ databases">
        <title>High contiguity whole genome sequence and gene annotation resource for two Venturia nashicola isolates.</title>
        <authorList>
            <person name="Prokchorchik M."/>
            <person name="Won K."/>
            <person name="Lee Y."/>
            <person name="Choi E.D."/>
            <person name="Segonzac C."/>
            <person name="Sohn K.H."/>
        </authorList>
    </citation>
    <scope>NUCLEOTIDE SEQUENCE [LARGE SCALE GENOMIC DNA]</scope>
    <source>
        <strain evidence="2 3">PRI2</strain>
    </source>
</reference>
<evidence type="ECO:0000256" key="1">
    <source>
        <dbReference type="SAM" id="MobiDB-lite"/>
    </source>
</evidence>
<evidence type="ECO:0000313" key="3">
    <source>
        <dbReference type="Proteomes" id="UP000298493"/>
    </source>
</evidence>
<protein>
    <recommendedName>
        <fullName evidence="4">Zn(2)-C6 fungal-type domain-containing protein</fullName>
    </recommendedName>
</protein>
<name>A0A4Z1P783_9PEZI</name>
<dbReference type="AlphaFoldDB" id="A0A4Z1P783"/>
<feature type="compositionally biased region" description="Polar residues" evidence="1">
    <location>
        <begin position="78"/>
        <end position="113"/>
    </location>
</feature>
<feature type="region of interest" description="Disordered" evidence="1">
    <location>
        <begin position="78"/>
        <end position="119"/>
    </location>
</feature>
<evidence type="ECO:0008006" key="4">
    <source>
        <dbReference type="Google" id="ProtNLM"/>
    </source>
</evidence>
<dbReference type="EMBL" id="SNSC02000007">
    <property type="protein sequence ID" value="TID22659.1"/>
    <property type="molecule type" value="Genomic_DNA"/>
</dbReference>
<evidence type="ECO:0000313" key="2">
    <source>
        <dbReference type="EMBL" id="TID22659.1"/>
    </source>
</evidence>
<sequence>MDEGQLHAHIAGIKRDINGLLLHLERIRRGELERDILIQINHKHETIQVLRRGQKERDILRQMNHKHEMIQAQRTSIENTLPSSSENSSDQTPSFTSPQLPGLSTASTSFDSSEGSDRDAAQMIASSTSLPNFSTFLKSTSSPTPPKTDIPVDPGTCPLCGRPCSQGNIWRHRKTCLGRCLNCTKSQTVCDDRGRGAPSHDCKACQARDVSCVYLDQSDGAWKSKAEFAHVTRFARLARVARSREEMRKEEEEEDRKW</sequence>